<comment type="caution">
    <text evidence="3">The sequence shown here is derived from an EMBL/GenBank/DDBJ whole genome shotgun (WGS) entry which is preliminary data.</text>
</comment>
<protein>
    <recommendedName>
        <fullName evidence="2">HNH nuclease domain-containing protein</fullName>
    </recommendedName>
</protein>
<keyword evidence="4" id="KW-1185">Reference proteome</keyword>
<sequence length="465" mass="50551">MRSVLDPAEAAKTPSGDLMATLAVVTAELARRESPESGAVCKELAETLGKVQDQAEYVMAGLVGRVDATGEQARWGFASIKAWLCGELGMQPARAAERLSLARQRRRLPETTQRWADGTLPLGQVATITRAVAKLNDEDVAKAEEALLEYVDQGWSARLVGRLGQRIREVIADRDDTGEPKEAARGYDKSWIAVSPSLDGGRYLKGWLNPEDAAVWDGTLAPLAKPAGPEDTRDVTERTAAALSTMLAGGHRATKVTVICDLDTLTGGQAPARLADGTPIPAEHARRIALSAGVSPLLLGRGHTPLYLGRTARFATTAQRQVLETLYDTCAVHGCEIPGALCEVDHITGWALGNAPTDIDRLALCCGWHNRFKHTHPDQIHITRDNTGRYVYRLLPPPGHRPRTAPTHEATERDTSNHNPWLGSAPPVPTLTRTRHTRQARQQRTGPHRRTPPPPPPATNHPRRT</sequence>
<dbReference type="OrthoDB" id="581465at2"/>
<proteinExistence type="predicted"/>
<dbReference type="CDD" id="cd00085">
    <property type="entry name" value="HNHc"/>
    <property type="match status" value="1"/>
</dbReference>
<evidence type="ECO:0000256" key="1">
    <source>
        <dbReference type="SAM" id="MobiDB-lite"/>
    </source>
</evidence>
<dbReference type="Pfam" id="PF02720">
    <property type="entry name" value="DUF222"/>
    <property type="match status" value="1"/>
</dbReference>
<reference evidence="3 4" key="1">
    <citation type="submission" date="2019-10" db="EMBL/GenBank/DDBJ databases">
        <title>Actinomadura rubteroloni sp. nov. and Actinomadura macrotermitis sp. nov., isolated from the gut of fungus growing-termite Macrotermes natalensis.</title>
        <authorList>
            <person name="Benndorf R."/>
            <person name="Martin K."/>
            <person name="Kuefner M."/>
            <person name="De Beer W."/>
            <person name="Kaster A.-K."/>
            <person name="Vollmers J."/>
            <person name="Poulsen M."/>
            <person name="Beemelmanns C."/>
        </authorList>
    </citation>
    <scope>NUCLEOTIDE SEQUENCE [LARGE SCALE GENOMIC DNA]</scope>
    <source>
        <strain evidence="3 4">RB68</strain>
    </source>
</reference>
<feature type="compositionally biased region" description="Basic residues" evidence="1">
    <location>
        <begin position="433"/>
        <end position="451"/>
    </location>
</feature>
<evidence type="ECO:0000313" key="3">
    <source>
        <dbReference type="EMBL" id="MQY07704.1"/>
    </source>
</evidence>
<accession>A0A7K0C4G6</accession>
<dbReference type="Proteomes" id="UP000487268">
    <property type="component" value="Unassembled WGS sequence"/>
</dbReference>
<dbReference type="SMART" id="SM00507">
    <property type="entry name" value="HNHc"/>
    <property type="match status" value="1"/>
</dbReference>
<dbReference type="InterPro" id="IPR003615">
    <property type="entry name" value="HNH_nuc"/>
</dbReference>
<dbReference type="AlphaFoldDB" id="A0A7K0C4G6"/>
<dbReference type="Gene3D" id="1.10.30.50">
    <property type="match status" value="1"/>
</dbReference>
<evidence type="ECO:0000259" key="2">
    <source>
        <dbReference type="SMART" id="SM00507"/>
    </source>
</evidence>
<name>A0A7K0C4G6_9ACTN</name>
<evidence type="ECO:0000313" key="4">
    <source>
        <dbReference type="Proteomes" id="UP000487268"/>
    </source>
</evidence>
<gene>
    <name evidence="3" type="ORF">ACRB68_58060</name>
</gene>
<feature type="domain" description="HNH nuclease" evidence="2">
    <location>
        <begin position="318"/>
        <end position="371"/>
    </location>
</feature>
<dbReference type="EMBL" id="WEGH01000004">
    <property type="protein sequence ID" value="MQY07704.1"/>
    <property type="molecule type" value="Genomic_DNA"/>
</dbReference>
<feature type="region of interest" description="Disordered" evidence="1">
    <location>
        <begin position="391"/>
        <end position="465"/>
    </location>
</feature>
<organism evidence="3 4">
    <name type="scientific">Actinomadura macrotermitis</name>
    <dbReference type="NCBI Taxonomy" id="2585200"/>
    <lineage>
        <taxon>Bacteria</taxon>
        <taxon>Bacillati</taxon>
        <taxon>Actinomycetota</taxon>
        <taxon>Actinomycetes</taxon>
        <taxon>Streptosporangiales</taxon>
        <taxon>Thermomonosporaceae</taxon>
        <taxon>Actinomadura</taxon>
    </lineage>
</organism>
<dbReference type="InterPro" id="IPR003870">
    <property type="entry name" value="DUF222"/>
</dbReference>